<dbReference type="OrthoDB" id="5512223at2"/>
<dbReference type="PANTHER" id="PTHR31964:SF113">
    <property type="entry name" value="USPA DOMAIN-CONTAINING PROTEIN"/>
    <property type="match status" value="1"/>
</dbReference>
<dbReference type="RefSeq" id="WP_114483461.1">
    <property type="nucleotide sequence ID" value="NZ_QPJU01000006.1"/>
</dbReference>
<dbReference type="InterPro" id="IPR014729">
    <property type="entry name" value="Rossmann-like_a/b/a_fold"/>
</dbReference>
<sequence>MKILIAVDGSELSLDAVHHALSLVRAGLRASFVLAHVQEPASLYELVTTRDPDLIAAAARQAGMDLTAPARVLLDAAAVEYTTDIRMGAAANTLVDILEETACDLALVGARGLGGLRGALLGSVSQALVHESPVPVTIVKHAQEALG</sequence>
<accession>A0A369ANV9</accession>
<gene>
    <name evidence="3" type="ORF">DFR45_10612</name>
</gene>
<dbReference type="PANTHER" id="PTHR31964">
    <property type="entry name" value="ADENINE NUCLEOTIDE ALPHA HYDROLASES-LIKE SUPERFAMILY PROTEIN"/>
    <property type="match status" value="1"/>
</dbReference>
<feature type="domain" description="UspA" evidence="2">
    <location>
        <begin position="2"/>
        <end position="140"/>
    </location>
</feature>
<evidence type="ECO:0000313" key="3">
    <source>
        <dbReference type="EMBL" id="RCX09124.1"/>
    </source>
</evidence>
<dbReference type="CDD" id="cd00293">
    <property type="entry name" value="USP-like"/>
    <property type="match status" value="1"/>
</dbReference>
<reference evidence="3 4" key="1">
    <citation type="submission" date="2018-07" db="EMBL/GenBank/DDBJ databases">
        <title>Genomic Encyclopedia of Type Strains, Phase IV (KMG-IV): sequencing the most valuable type-strain genomes for metagenomic binning, comparative biology and taxonomic classification.</title>
        <authorList>
            <person name="Goeker M."/>
        </authorList>
    </citation>
    <scope>NUCLEOTIDE SEQUENCE [LARGE SCALE GENOMIC DNA]</scope>
    <source>
        <strain evidence="3 4">DSM 100911</strain>
    </source>
</reference>
<dbReference type="Proteomes" id="UP000252174">
    <property type="component" value="Unassembled WGS sequence"/>
</dbReference>
<proteinExistence type="inferred from homology"/>
<dbReference type="AlphaFoldDB" id="A0A369ANV9"/>
<keyword evidence="4" id="KW-1185">Reference proteome</keyword>
<evidence type="ECO:0000313" key="4">
    <source>
        <dbReference type="Proteomes" id="UP000252174"/>
    </source>
</evidence>
<dbReference type="InterPro" id="IPR006015">
    <property type="entry name" value="Universal_stress_UspA"/>
</dbReference>
<dbReference type="InterPro" id="IPR006016">
    <property type="entry name" value="UspA"/>
</dbReference>
<dbReference type="SUPFAM" id="SSF52402">
    <property type="entry name" value="Adenine nucleotide alpha hydrolases-like"/>
    <property type="match status" value="1"/>
</dbReference>
<comment type="caution">
    <text evidence="3">The sequence shown here is derived from an EMBL/GenBank/DDBJ whole genome shotgun (WGS) entry which is preliminary data.</text>
</comment>
<organism evidence="3 4">
    <name type="scientific">Extensimonas vulgaris</name>
    <dbReference type="NCBI Taxonomy" id="1031594"/>
    <lineage>
        <taxon>Bacteria</taxon>
        <taxon>Pseudomonadati</taxon>
        <taxon>Pseudomonadota</taxon>
        <taxon>Betaproteobacteria</taxon>
        <taxon>Burkholderiales</taxon>
        <taxon>Comamonadaceae</taxon>
        <taxon>Extensimonas</taxon>
    </lineage>
</organism>
<protein>
    <submittedName>
        <fullName evidence="3">Nucleotide-binding universal stress UspA family protein</fullName>
    </submittedName>
</protein>
<dbReference type="Pfam" id="PF00582">
    <property type="entry name" value="Usp"/>
    <property type="match status" value="1"/>
</dbReference>
<name>A0A369ANV9_9BURK</name>
<evidence type="ECO:0000259" key="2">
    <source>
        <dbReference type="Pfam" id="PF00582"/>
    </source>
</evidence>
<dbReference type="Gene3D" id="3.40.50.620">
    <property type="entry name" value="HUPs"/>
    <property type="match status" value="1"/>
</dbReference>
<comment type="similarity">
    <text evidence="1">Belongs to the universal stress protein A family.</text>
</comment>
<dbReference type="PRINTS" id="PR01438">
    <property type="entry name" value="UNVRSLSTRESS"/>
</dbReference>
<evidence type="ECO:0000256" key="1">
    <source>
        <dbReference type="ARBA" id="ARBA00008791"/>
    </source>
</evidence>
<dbReference type="EMBL" id="QPJU01000006">
    <property type="protein sequence ID" value="RCX09124.1"/>
    <property type="molecule type" value="Genomic_DNA"/>
</dbReference>